<comment type="caution">
    <text evidence="1">The sequence shown here is derived from an EMBL/GenBank/DDBJ whole genome shotgun (WGS) entry which is preliminary data.</text>
</comment>
<name>N8WM07_9GAMM</name>
<protein>
    <recommendedName>
        <fullName evidence="3">DUF1826 domain-containing protein</fullName>
    </recommendedName>
</protein>
<proteinExistence type="predicted"/>
<dbReference type="EMBL" id="APPE01000075">
    <property type="protein sequence ID" value="ENU97933.1"/>
    <property type="molecule type" value="Genomic_DNA"/>
</dbReference>
<dbReference type="InterPro" id="IPR014955">
    <property type="entry name" value="DUF1826"/>
</dbReference>
<keyword evidence="2" id="KW-1185">Reference proteome</keyword>
<sequence length="243" mass="27893">MGIVQKPFHLSMHNQFSGNKQIRVVSNFSELVNSHFKGEINAICWSRNLVGDFAEIVNKLHLQENITEVSIDDLMTLQLSESGHLARKIILEDIQRLTDYGASPSLNLLKCYERDNELDFITTDVYSFHVDRSPIETDTFLCTYHGAASDILPNDQVEQKILIPEIRAKLKELYDGPEAGFENFLEEYFFNLHYQPKPDAKPVNLGQGHLWRLAVDHPTQQALPCVHRAPVENEDEYRLLLIC</sequence>
<evidence type="ECO:0000313" key="1">
    <source>
        <dbReference type="EMBL" id="ENU97933.1"/>
    </source>
</evidence>
<dbReference type="Proteomes" id="UP000013070">
    <property type="component" value="Unassembled WGS sequence"/>
</dbReference>
<gene>
    <name evidence="1" type="ORF">F969_03167</name>
</gene>
<organism evidence="1 2">
    <name type="scientific">Acinetobacter variabilis</name>
    <dbReference type="NCBI Taxonomy" id="70346"/>
    <lineage>
        <taxon>Bacteria</taxon>
        <taxon>Pseudomonadati</taxon>
        <taxon>Pseudomonadota</taxon>
        <taxon>Gammaproteobacteria</taxon>
        <taxon>Moraxellales</taxon>
        <taxon>Moraxellaceae</taxon>
        <taxon>Acinetobacter</taxon>
    </lineage>
</organism>
<dbReference type="Pfam" id="PF08856">
    <property type="entry name" value="DUF1826"/>
    <property type="match status" value="1"/>
</dbReference>
<reference evidence="1 2" key="1">
    <citation type="submission" date="2013-02" db="EMBL/GenBank/DDBJ databases">
        <title>The Genome Sequence of Acinetobacter sp. NIPH 899.</title>
        <authorList>
            <consortium name="The Broad Institute Genome Sequencing Platform"/>
            <consortium name="The Broad Institute Genome Sequencing Center for Infectious Disease"/>
            <person name="Cerqueira G."/>
            <person name="Feldgarden M."/>
            <person name="Courvalin P."/>
            <person name="Perichon B."/>
            <person name="Grillot-Courvalin C."/>
            <person name="Clermont D."/>
            <person name="Rocha E."/>
            <person name="Yoon E.-J."/>
            <person name="Nemec A."/>
            <person name="Walker B."/>
            <person name="Young S.K."/>
            <person name="Zeng Q."/>
            <person name="Gargeya S."/>
            <person name="Fitzgerald M."/>
            <person name="Haas B."/>
            <person name="Abouelleil A."/>
            <person name="Alvarado L."/>
            <person name="Arachchi H.M."/>
            <person name="Berlin A.M."/>
            <person name="Chapman S.B."/>
            <person name="Dewar J."/>
            <person name="Goldberg J."/>
            <person name="Griggs A."/>
            <person name="Gujja S."/>
            <person name="Hansen M."/>
            <person name="Howarth C."/>
            <person name="Imamovic A."/>
            <person name="Larimer J."/>
            <person name="McCowan C."/>
            <person name="Murphy C."/>
            <person name="Neiman D."/>
            <person name="Pearson M."/>
            <person name="Priest M."/>
            <person name="Roberts A."/>
            <person name="Saif S."/>
            <person name="Shea T."/>
            <person name="Sisk P."/>
            <person name="Sykes S."/>
            <person name="Wortman J."/>
            <person name="Nusbaum C."/>
            <person name="Birren B."/>
        </authorList>
    </citation>
    <scope>NUCLEOTIDE SEQUENCE [LARGE SCALE GENOMIC DNA]</scope>
    <source>
        <strain evidence="1 2">NIPH 899</strain>
    </source>
</reference>
<evidence type="ECO:0000313" key="2">
    <source>
        <dbReference type="Proteomes" id="UP000013070"/>
    </source>
</evidence>
<accession>N8WM07</accession>
<dbReference type="AlphaFoldDB" id="N8WM07"/>
<dbReference type="eggNOG" id="ENOG502Z857">
    <property type="taxonomic scope" value="Bacteria"/>
</dbReference>
<evidence type="ECO:0008006" key="3">
    <source>
        <dbReference type="Google" id="ProtNLM"/>
    </source>
</evidence>
<dbReference type="HOGENOM" id="CLU_078496_0_0_6"/>
<dbReference type="PATRIC" id="fig|1217710.3.peg.3034"/>